<keyword evidence="1" id="KW-0812">Transmembrane</keyword>
<dbReference type="InterPro" id="IPR013248">
    <property type="entry name" value="Psh3/Shr3"/>
</dbReference>
<accession>A0AAF0ISV8</accession>
<evidence type="ECO:0000313" key="2">
    <source>
        <dbReference type="EMBL" id="WFD02613.1"/>
    </source>
</evidence>
<evidence type="ECO:0000256" key="1">
    <source>
        <dbReference type="SAM" id="Phobius"/>
    </source>
</evidence>
<feature type="non-terminal residue" evidence="2">
    <location>
        <position position="109"/>
    </location>
</feature>
<feature type="transmembrane region" description="Helical" evidence="1">
    <location>
        <begin position="59"/>
        <end position="80"/>
    </location>
</feature>
<keyword evidence="1" id="KW-1133">Transmembrane helix</keyword>
<keyword evidence="3" id="KW-1185">Reference proteome</keyword>
<reference evidence="2" key="1">
    <citation type="submission" date="2023-03" db="EMBL/GenBank/DDBJ databases">
        <title>Mating type loci evolution in Malassezia.</title>
        <authorList>
            <person name="Coelho M.A."/>
        </authorList>
    </citation>
    <scope>NUCLEOTIDE SEQUENCE</scope>
    <source>
        <strain evidence="2">CBS 7876</strain>
    </source>
</reference>
<proteinExistence type="predicted"/>
<sequence>MIGVTVALLLACSSFILGVLWMHWHADYILLWQGPVGQPELLQALHHYSNAIGVWSDKYMTVLLSIGTLQTMVLLFQIFVGKETNWLFDGASLFLVVAMGILYKNKLSP</sequence>
<dbReference type="GO" id="GO:0051082">
    <property type="term" value="F:unfolded protein binding"/>
    <property type="evidence" value="ECO:0007669"/>
    <property type="project" value="TreeGrafter"/>
</dbReference>
<dbReference type="Pfam" id="PF08229">
    <property type="entry name" value="SHR3_chaperone"/>
    <property type="match status" value="1"/>
</dbReference>
<evidence type="ECO:0000313" key="3">
    <source>
        <dbReference type="Proteomes" id="UP001214603"/>
    </source>
</evidence>
<organism evidence="2 3">
    <name type="scientific">Malassezia obtusa</name>
    <dbReference type="NCBI Taxonomy" id="76774"/>
    <lineage>
        <taxon>Eukaryota</taxon>
        <taxon>Fungi</taxon>
        <taxon>Dikarya</taxon>
        <taxon>Basidiomycota</taxon>
        <taxon>Ustilaginomycotina</taxon>
        <taxon>Malasseziomycetes</taxon>
        <taxon>Malasseziales</taxon>
        <taxon>Malasseziaceae</taxon>
        <taxon>Malassezia</taxon>
    </lineage>
</organism>
<dbReference type="GO" id="GO:0006888">
    <property type="term" value="P:endoplasmic reticulum to Golgi vesicle-mediated transport"/>
    <property type="evidence" value="ECO:0007669"/>
    <property type="project" value="TreeGrafter"/>
</dbReference>
<feature type="transmembrane region" description="Helical" evidence="1">
    <location>
        <begin position="6"/>
        <end position="24"/>
    </location>
</feature>
<dbReference type="PANTHER" id="PTHR28228:SF1">
    <property type="entry name" value="SECRETORY COMPONENT PROTEIN SHR3"/>
    <property type="match status" value="1"/>
</dbReference>
<dbReference type="AlphaFoldDB" id="A0AAF0ISV8"/>
<keyword evidence="1" id="KW-0472">Membrane</keyword>
<dbReference type="EMBL" id="CP119935">
    <property type="protein sequence ID" value="WFD02613.1"/>
    <property type="molecule type" value="Genomic_DNA"/>
</dbReference>
<dbReference type="Proteomes" id="UP001214603">
    <property type="component" value="Chromosome 2"/>
</dbReference>
<dbReference type="GO" id="GO:0005789">
    <property type="term" value="C:endoplasmic reticulum membrane"/>
    <property type="evidence" value="ECO:0007669"/>
    <property type="project" value="TreeGrafter"/>
</dbReference>
<dbReference type="PANTHER" id="PTHR28228">
    <property type="entry name" value="SECRETORY COMPONENT PROTEIN SHR3"/>
    <property type="match status" value="1"/>
</dbReference>
<protein>
    <submittedName>
        <fullName evidence="2">Uncharacterized protein</fullName>
    </submittedName>
</protein>
<gene>
    <name evidence="2" type="ORF">MOBT1_001294</name>
</gene>
<name>A0AAF0ISV8_9BASI</name>
<feature type="transmembrane region" description="Helical" evidence="1">
    <location>
        <begin position="86"/>
        <end position="103"/>
    </location>
</feature>